<evidence type="ECO:0000313" key="2">
    <source>
        <dbReference type="EMBL" id="TFK36926.1"/>
    </source>
</evidence>
<feature type="compositionally biased region" description="Polar residues" evidence="1">
    <location>
        <begin position="46"/>
        <end position="55"/>
    </location>
</feature>
<dbReference type="EMBL" id="ML213611">
    <property type="protein sequence ID" value="TFK36926.1"/>
    <property type="molecule type" value="Genomic_DNA"/>
</dbReference>
<dbReference type="AlphaFoldDB" id="A0A5C3LXS1"/>
<evidence type="ECO:0000256" key="1">
    <source>
        <dbReference type="SAM" id="MobiDB-lite"/>
    </source>
</evidence>
<name>A0A5C3LXS1_9AGAR</name>
<dbReference type="OrthoDB" id="3071736at2759"/>
<organism evidence="2 3">
    <name type="scientific">Crucibulum laeve</name>
    <dbReference type="NCBI Taxonomy" id="68775"/>
    <lineage>
        <taxon>Eukaryota</taxon>
        <taxon>Fungi</taxon>
        <taxon>Dikarya</taxon>
        <taxon>Basidiomycota</taxon>
        <taxon>Agaricomycotina</taxon>
        <taxon>Agaricomycetes</taxon>
        <taxon>Agaricomycetidae</taxon>
        <taxon>Agaricales</taxon>
        <taxon>Agaricineae</taxon>
        <taxon>Nidulariaceae</taxon>
        <taxon>Crucibulum</taxon>
    </lineage>
</organism>
<evidence type="ECO:0000313" key="3">
    <source>
        <dbReference type="Proteomes" id="UP000308652"/>
    </source>
</evidence>
<protein>
    <recommendedName>
        <fullName evidence="4">RRM domain-containing protein</fullName>
    </recommendedName>
</protein>
<dbReference type="Proteomes" id="UP000308652">
    <property type="component" value="Unassembled WGS sequence"/>
</dbReference>
<dbReference type="STRING" id="68775.A0A5C3LXS1"/>
<reference evidence="2 3" key="1">
    <citation type="journal article" date="2019" name="Nat. Ecol. Evol.">
        <title>Megaphylogeny resolves global patterns of mushroom evolution.</title>
        <authorList>
            <person name="Varga T."/>
            <person name="Krizsan K."/>
            <person name="Foldi C."/>
            <person name="Dima B."/>
            <person name="Sanchez-Garcia M."/>
            <person name="Sanchez-Ramirez S."/>
            <person name="Szollosi G.J."/>
            <person name="Szarkandi J.G."/>
            <person name="Papp V."/>
            <person name="Albert L."/>
            <person name="Andreopoulos W."/>
            <person name="Angelini C."/>
            <person name="Antonin V."/>
            <person name="Barry K.W."/>
            <person name="Bougher N.L."/>
            <person name="Buchanan P."/>
            <person name="Buyck B."/>
            <person name="Bense V."/>
            <person name="Catcheside P."/>
            <person name="Chovatia M."/>
            <person name="Cooper J."/>
            <person name="Damon W."/>
            <person name="Desjardin D."/>
            <person name="Finy P."/>
            <person name="Geml J."/>
            <person name="Haridas S."/>
            <person name="Hughes K."/>
            <person name="Justo A."/>
            <person name="Karasinski D."/>
            <person name="Kautmanova I."/>
            <person name="Kiss B."/>
            <person name="Kocsube S."/>
            <person name="Kotiranta H."/>
            <person name="LaButti K.M."/>
            <person name="Lechner B.E."/>
            <person name="Liimatainen K."/>
            <person name="Lipzen A."/>
            <person name="Lukacs Z."/>
            <person name="Mihaltcheva S."/>
            <person name="Morgado L.N."/>
            <person name="Niskanen T."/>
            <person name="Noordeloos M.E."/>
            <person name="Ohm R.A."/>
            <person name="Ortiz-Santana B."/>
            <person name="Ovrebo C."/>
            <person name="Racz N."/>
            <person name="Riley R."/>
            <person name="Savchenko A."/>
            <person name="Shiryaev A."/>
            <person name="Soop K."/>
            <person name="Spirin V."/>
            <person name="Szebenyi C."/>
            <person name="Tomsovsky M."/>
            <person name="Tulloss R.E."/>
            <person name="Uehling J."/>
            <person name="Grigoriev I.V."/>
            <person name="Vagvolgyi C."/>
            <person name="Papp T."/>
            <person name="Martin F.M."/>
            <person name="Miettinen O."/>
            <person name="Hibbett D.S."/>
            <person name="Nagy L.G."/>
        </authorList>
    </citation>
    <scope>NUCLEOTIDE SEQUENCE [LARGE SCALE GENOMIC DNA]</scope>
    <source>
        <strain evidence="2 3">CBS 166.37</strain>
    </source>
</reference>
<gene>
    <name evidence="2" type="ORF">BDQ12DRAFT_667453</name>
</gene>
<proteinExistence type="predicted"/>
<accession>A0A5C3LXS1</accession>
<feature type="region of interest" description="Disordered" evidence="1">
    <location>
        <begin position="36"/>
        <end position="55"/>
    </location>
</feature>
<keyword evidence="3" id="KW-1185">Reference proteome</keyword>
<evidence type="ECO:0008006" key="4">
    <source>
        <dbReference type="Google" id="ProtNLM"/>
    </source>
</evidence>
<sequence>MASILCSDDAYPIGSSSTIASRAPFAPKPGSYLDNLDDLGNENHHSNTISASQSKGTLTRGSVAFTSAGGTRSRVTFSSLSSRNQKKKKKLIISGIGVNEMRKFEGVKRWCETFGEVRQIMRMPNGDLQVDFRLADVADTVCRLRAKVYITGVGSVQLSWCYSSK</sequence>